<dbReference type="InterPro" id="IPR036928">
    <property type="entry name" value="AS_sf"/>
</dbReference>
<dbReference type="KEGG" id="pamo:BAR1_07045"/>
<organism evidence="2 3">
    <name type="scientific">Profundibacter amoris</name>
    <dbReference type="NCBI Taxonomy" id="2171755"/>
    <lineage>
        <taxon>Bacteria</taxon>
        <taxon>Pseudomonadati</taxon>
        <taxon>Pseudomonadota</taxon>
        <taxon>Alphaproteobacteria</taxon>
        <taxon>Rhodobacterales</taxon>
        <taxon>Paracoccaceae</taxon>
        <taxon>Profundibacter</taxon>
    </lineage>
</organism>
<feature type="domain" description="Amidase" evidence="1">
    <location>
        <begin position="26"/>
        <end position="447"/>
    </location>
</feature>
<protein>
    <submittedName>
        <fullName evidence="2">Amidase</fullName>
    </submittedName>
</protein>
<dbReference type="PANTHER" id="PTHR11895">
    <property type="entry name" value="TRANSAMIDASE"/>
    <property type="match status" value="1"/>
</dbReference>
<evidence type="ECO:0000259" key="1">
    <source>
        <dbReference type="Pfam" id="PF01425"/>
    </source>
</evidence>
<dbReference type="AlphaFoldDB" id="A0A347UFT0"/>
<dbReference type="Proteomes" id="UP000261704">
    <property type="component" value="Chromosome"/>
</dbReference>
<name>A0A347UFT0_9RHOB</name>
<evidence type="ECO:0000313" key="2">
    <source>
        <dbReference type="EMBL" id="AXX97708.1"/>
    </source>
</evidence>
<keyword evidence="3" id="KW-1185">Reference proteome</keyword>
<dbReference type="EMBL" id="CP032125">
    <property type="protein sequence ID" value="AXX97708.1"/>
    <property type="molecule type" value="Genomic_DNA"/>
</dbReference>
<dbReference type="Pfam" id="PF01425">
    <property type="entry name" value="Amidase"/>
    <property type="match status" value="1"/>
</dbReference>
<accession>A0A347UFT0</accession>
<dbReference type="Gene3D" id="3.90.1300.10">
    <property type="entry name" value="Amidase signature (AS) domain"/>
    <property type="match status" value="1"/>
</dbReference>
<reference evidence="2 3" key="1">
    <citation type="submission" date="2018-09" db="EMBL/GenBank/DDBJ databases">
        <title>Profundibacter amoris BAR1 gen. nov., sp. nov., a new member of the Roseobacter clade isolated at Lokis Castle Vent Field on the Arctic Mid-Oceanic Ridge.</title>
        <authorList>
            <person name="Le Moine Bauer S."/>
            <person name="Sjoeberg A.G."/>
            <person name="L'Haridon S."/>
            <person name="Stokke R."/>
            <person name="Roalkvam I."/>
            <person name="Steen I.H."/>
            <person name="Dahle H."/>
        </authorList>
    </citation>
    <scope>NUCLEOTIDE SEQUENCE [LARGE SCALE GENOMIC DNA]</scope>
    <source>
        <strain evidence="2 3">BAR1</strain>
    </source>
</reference>
<dbReference type="PANTHER" id="PTHR11895:SF76">
    <property type="entry name" value="INDOLEACETAMIDE HYDROLASE"/>
    <property type="match status" value="1"/>
</dbReference>
<dbReference type="InterPro" id="IPR023631">
    <property type="entry name" value="Amidase_dom"/>
</dbReference>
<dbReference type="InterPro" id="IPR000120">
    <property type="entry name" value="Amidase"/>
</dbReference>
<proteinExistence type="predicted"/>
<dbReference type="OrthoDB" id="9777859at2"/>
<sequence length="475" mass="50514">MGNLSEKTAVDLVSALRAQEITPHDLLDALEQQIAAVEPAVNALPILCFDRARKNADRLLQRPVETRGILCGLPVPIKDLDDVAGVRTTFGSPDFASHIAPESCYMVEQLEAEGAVIYAKSNTPEFGAGGNTFNDVHGPTLNPRDTRLSVAGSSGGAAAALASGTAWLAQGSDNAGSLRSPASFCGIVGFRPTPGRVVRGPSVNPYQTLLSNGPMARNVQDVALFLDVMTSEDPRDPLSLPVPATPFLAAAQSRRNPGKVAFSPNLGITPVDPEIADICQRAAMQFEDMGVVVEQASPDFSGVHECYKTLRAFEFSLSMSHLPDDTLARLKPELAENLAIGRGLGFDDISRATQTRASIHQRVQVFFETYDLLLTPTTIVPPFPVEERFVQSCDGQVFSSYLDWLAIAYAVTLVSLPALSLPCGFTKTGMPVGLQMIGPARSEAAVLSYALVLEEALALDIGIVKPTQQVAAAVG</sequence>
<evidence type="ECO:0000313" key="3">
    <source>
        <dbReference type="Proteomes" id="UP000261704"/>
    </source>
</evidence>
<gene>
    <name evidence="2" type="ORF">BAR1_07045</name>
</gene>
<dbReference type="GO" id="GO:0003824">
    <property type="term" value="F:catalytic activity"/>
    <property type="evidence" value="ECO:0007669"/>
    <property type="project" value="InterPro"/>
</dbReference>
<dbReference type="SUPFAM" id="SSF75304">
    <property type="entry name" value="Amidase signature (AS) enzymes"/>
    <property type="match status" value="1"/>
</dbReference>